<evidence type="ECO:0000256" key="2">
    <source>
        <dbReference type="ARBA" id="ARBA00024195"/>
    </source>
</evidence>
<dbReference type="Proteomes" id="UP001331761">
    <property type="component" value="Unassembled WGS sequence"/>
</dbReference>
<evidence type="ECO:0000259" key="4">
    <source>
        <dbReference type="PROSITE" id="PS50240"/>
    </source>
</evidence>
<dbReference type="InterPro" id="IPR005514">
    <property type="entry name" value="DUF316"/>
</dbReference>
<gene>
    <name evidence="5" type="ORF">GCK32_008579</name>
</gene>
<comment type="similarity">
    <text evidence="2">Belongs to the peptidase S1 family. CLIP subfamily.</text>
</comment>
<keyword evidence="1" id="KW-1015">Disulfide bond</keyword>
<evidence type="ECO:0000256" key="3">
    <source>
        <dbReference type="SAM" id="SignalP"/>
    </source>
</evidence>
<dbReference type="PROSITE" id="PS50240">
    <property type="entry name" value="TRYPSIN_DOM"/>
    <property type="match status" value="1"/>
</dbReference>
<keyword evidence="6" id="KW-1185">Reference proteome</keyword>
<dbReference type="Gene3D" id="2.40.10.10">
    <property type="entry name" value="Trypsin-like serine proteases"/>
    <property type="match status" value="1"/>
</dbReference>
<dbReference type="PRINTS" id="PR00722">
    <property type="entry name" value="CHYMOTRYPSIN"/>
</dbReference>
<dbReference type="InterPro" id="IPR009003">
    <property type="entry name" value="Peptidase_S1_PA"/>
</dbReference>
<feature type="chain" id="PRO_5042968515" description="Peptidase S1 domain-containing protein" evidence="3">
    <location>
        <begin position="16"/>
        <end position="257"/>
    </location>
</feature>
<dbReference type="InterPro" id="IPR051487">
    <property type="entry name" value="Ser/Thr_Proteases_Immune/Dev"/>
</dbReference>
<dbReference type="InterPro" id="IPR043504">
    <property type="entry name" value="Peptidase_S1_PA_chymotrypsin"/>
</dbReference>
<dbReference type="SUPFAM" id="SSF50494">
    <property type="entry name" value="Trypsin-like serine proteases"/>
    <property type="match status" value="1"/>
</dbReference>
<dbReference type="InterPro" id="IPR018114">
    <property type="entry name" value="TRYPSIN_HIS"/>
</dbReference>
<dbReference type="InterPro" id="IPR001314">
    <property type="entry name" value="Peptidase_S1A"/>
</dbReference>
<reference evidence="5 6" key="1">
    <citation type="submission" date="2019-10" db="EMBL/GenBank/DDBJ databases">
        <title>Assembly and Annotation for the nematode Trichostrongylus colubriformis.</title>
        <authorList>
            <person name="Martin J."/>
        </authorList>
    </citation>
    <scope>NUCLEOTIDE SEQUENCE [LARGE SCALE GENOMIC DNA]</scope>
    <source>
        <strain evidence="5">G859</strain>
        <tissue evidence="5">Whole worm</tissue>
    </source>
</reference>
<name>A0AAN8FQR1_TRICO</name>
<accession>A0AAN8FQR1</accession>
<comment type="caution">
    <text evidence="5">The sequence shown here is derived from an EMBL/GenBank/DDBJ whole genome shotgun (WGS) entry which is preliminary data.</text>
</comment>
<evidence type="ECO:0000256" key="1">
    <source>
        <dbReference type="ARBA" id="ARBA00023157"/>
    </source>
</evidence>
<dbReference type="AlphaFoldDB" id="A0AAN8FQR1"/>
<dbReference type="EMBL" id="WIXE01002503">
    <property type="protein sequence ID" value="KAK5984756.1"/>
    <property type="molecule type" value="Genomic_DNA"/>
</dbReference>
<feature type="signal peptide" evidence="3">
    <location>
        <begin position="1"/>
        <end position="15"/>
    </location>
</feature>
<feature type="domain" description="Peptidase S1" evidence="4">
    <location>
        <begin position="48"/>
        <end position="208"/>
    </location>
</feature>
<keyword evidence="3" id="KW-0732">Signal</keyword>
<evidence type="ECO:0000313" key="6">
    <source>
        <dbReference type="Proteomes" id="UP001331761"/>
    </source>
</evidence>
<proteinExistence type="inferred from homology"/>
<dbReference type="PROSITE" id="PS00134">
    <property type="entry name" value="TRYPSIN_HIS"/>
    <property type="match status" value="1"/>
</dbReference>
<evidence type="ECO:0000313" key="5">
    <source>
        <dbReference type="EMBL" id="KAK5984756.1"/>
    </source>
</evidence>
<sequence>MKIWLLLFLLHHAYPEEPKSYKLTPEENAKLARTCGDKVLKFGYVNKAFGATKVKINEYPWLATVTLDGAPCSGSLISRRHVLTAAHCLFYTPKSTKSKEECGDQGTSEQLFNIPDDTLLSRRRRMTKRWKMQIGTRCPNPSSPKCQFWIMKPTKAYFRDDFDTCTGENDIAILEYNQNIPAYMAAPICLPPRNFEISSNLSSAGSGWMGPGYKPEYRPIGYQFLGNPLEVGSDKKLIRVMAPLGKGRCAVSCRYSY</sequence>
<dbReference type="SMART" id="SM00020">
    <property type="entry name" value="Tryp_SPc"/>
    <property type="match status" value="1"/>
</dbReference>
<dbReference type="Pfam" id="PF03761">
    <property type="entry name" value="DUF316"/>
    <property type="match status" value="1"/>
</dbReference>
<dbReference type="InterPro" id="IPR001254">
    <property type="entry name" value="Trypsin_dom"/>
</dbReference>
<protein>
    <recommendedName>
        <fullName evidence="4">Peptidase S1 domain-containing protein</fullName>
    </recommendedName>
</protein>
<dbReference type="PANTHER" id="PTHR24256">
    <property type="entry name" value="TRYPTASE-RELATED"/>
    <property type="match status" value="1"/>
</dbReference>
<organism evidence="5 6">
    <name type="scientific">Trichostrongylus colubriformis</name>
    <name type="common">Black scour worm</name>
    <dbReference type="NCBI Taxonomy" id="6319"/>
    <lineage>
        <taxon>Eukaryota</taxon>
        <taxon>Metazoa</taxon>
        <taxon>Ecdysozoa</taxon>
        <taxon>Nematoda</taxon>
        <taxon>Chromadorea</taxon>
        <taxon>Rhabditida</taxon>
        <taxon>Rhabditina</taxon>
        <taxon>Rhabditomorpha</taxon>
        <taxon>Strongyloidea</taxon>
        <taxon>Trichostrongylidae</taxon>
        <taxon>Trichostrongylus</taxon>
    </lineage>
</organism>
<dbReference type="GO" id="GO:0006508">
    <property type="term" value="P:proteolysis"/>
    <property type="evidence" value="ECO:0007669"/>
    <property type="project" value="InterPro"/>
</dbReference>
<dbReference type="GO" id="GO:0004252">
    <property type="term" value="F:serine-type endopeptidase activity"/>
    <property type="evidence" value="ECO:0007669"/>
    <property type="project" value="InterPro"/>
</dbReference>